<sequence length="205" mass="22786">MNHPLQAHDLLWGMRPHMLADNVPDWVIQVLSEHKPVVVRRAVTKMHIVAVGIRGEQRNLRFATEMPVEAIVKKVSPENLIDKDLALFPHLQHKLQAIHQTMQSFSLPWGYTGSVGYELATGLKTVTENSDVDVLIRTVQMLSKADAHSMLIALEHLGIQIDVQLQTPLGGVALREWARSTGSVLLKSSDSAALVKNPWSAEECI</sequence>
<dbReference type="InterPro" id="IPR017557">
    <property type="entry name" value="Holo-ACP_synthase"/>
</dbReference>
<dbReference type="RefSeq" id="WP_016660251.1">
    <property type="nucleotide sequence ID" value="NZ_ASQH01000001.1"/>
</dbReference>
<organism evidence="5 6">
    <name type="scientific">Acinetobacter gyllenbergii CIP 110306 = MTCC 11365</name>
    <dbReference type="NCBI Taxonomy" id="1217657"/>
    <lineage>
        <taxon>Bacteria</taxon>
        <taxon>Pseudomonadati</taxon>
        <taxon>Pseudomonadota</taxon>
        <taxon>Gammaproteobacteria</taxon>
        <taxon>Moraxellales</taxon>
        <taxon>Moraxellaceae</taxon>
        <taxon>Acinetobacter</taxon>
    </lineage>
</organism>
<dbReference type="Proteomes" id="UP000014523">
    <property type="component" value="Unassembled WGS sequence"/>
</dbReference>
<dbReference type="NCBIfam" id="NF002332">
    <property type="entry name" value="PRK01293.1"/>
    <property type="match status" value="1"/>
</dbReference>
<evidence type="ECO:0000256" key="2">
    <source>
        <dbReference type="ARBA" id="ARBA00022695"/>
    </source>
</evidence>
<dbReference type="EMBL" id="ATGG01000011">
    <property type="protein sequence ID" value="EPF88095.1"/>
    <property type="molecule type" value="Genomic_DNA"/>
</dbReference>
<evidence type="ECO:0000259" key="4">
    <source>
        <dbReference type="Pfam" id="PF20866"/>
    </source>
</evidence>
<accession>A0A829HID0</accession>
<protein>
    <submittedName>
        <fullName evidence="5">Malonate decarboxylase holo-[acyl-carrier-protein] synthase</fullName>
    </submittedName>
</protein>
<dbReference type="Pfam" id="PF20866">
    <property type="entry name" value="MdcG_N"/>
    <property type="match status" value="1"/>
</dbReference>
<proteinExistence type="predicted"/>
<dbReference type="InterPro" id="IPR049180">
    <property type="entry name" value="MdcG_C"/>
</dbReference>
<keyword evidence="6" id="KW-1185">Reference proteome</keyword>
<dbReference type="InterPro" id="IPR048903">
    <property type="entry name" value="MdcG_N"/>
</dbReference>
<evidence type="ECO:0000313" key="6">
    <source>
        <dbReference type="Proteomes" id="UP000014523"/>
    </source>
</evidence>
<dbReference type="NCBIfam" id="TIGR03135">
    <property type="entry name" value="malonate_mdcG"/>
    <property type="match status" value="1"/>
</dbReference>
<comment type="caution">
    <text evidence="5">The sequence shown here is derived from an EMBL/GenBank/DDBJ whole genome shotgun (WGS) entry which is preliminary data.</text>
</comment>
<name>A0A829HID0_9GAMM</name>
<dbReference type="AlphaFoldDB" id="A0A829HID0"/>
<feature type="domain" description="Phosphoribosyl-dephospho-CoA transferase MdcG N-terminal" evidence="4">
    <location>
        <begin position="7"/>
        <end position="77"/>
    </location>
</feature>
<evidence type="ECO:0000313" key="5">
    <source>
        <dbReference type="EMBL" id="EPF88095.1"/>
    </source>
</evidence>
<dbReference type="GO" id="GO:0016779">
    <property type="term" value="F:nucleotidyltransferase activity"/>
    <property type="evidence" value="ECO:0007669"/>
    <property type="project" value="UniProtKB-KW"/>
</dbReference>
<evidence type="ECO:0000259" key="3">
    <source>
        <dbReference type="Pfam" id="PF10620"/>
    </source>
</evidence>
<keyword evidence="1" id="KW-0808">Transferase</keyword>
<dbReference type="Pfam" id="PF10620">
    <property type="entry name" value="MdcG"/>
    <property type="match status" value="1"/>
</dbReference>
<evidence type="ECO:0000256" key="1">
    <source>
        <dbReference type="ARBA" id="ARBA00022679"/>
    </source>
</evidence>
<reference evidence="5 6" key="1">
    <citation type="submission" date="2013-06" db="EMBL/GenBank/DDBJ databases">
        <title>The Genome Sequence of Acinetobacter gyllenbergii CIP 110306.</title>
        <authorList>
            <consortium name="The Broad Institute Genome Sequencing Platform"/>
            <consortium name="The Broad Institute Genome Sequencing Center for Infectious Disease"/>
            <person name="Cerqueira G."/>
            <person name="Feldgarden M."/>
            <person name="Courvalin P."/>
            <person name="Perichon B."/>
            <person name="Grillot-Courvalin C."/>
            <person name="Clermont D."/>
            <person name="Rocha E."/>
            <person name="Yoon E.-J."/>
            <person name="Nemec A."/>
            <person name="Young S.K."/>
            <person name="Zeng Q."/>
            <person name="Gargeya S."/>
            <person name="Fitzgerald M."/>
            <person name="Abouelleil A."/>
            <person name="Alvarado L."/>
            <person name="Berlin A.M."/>
            <person name="Chapman S.B."/>
            <person name="Dewar J."/>
            <person name="Goldberg J."/>
            <person name="Griggs A."/>
            <person name="Gujja S."/>
            <person name="Hansen M."/>
            <person name="Howarth C."/>
            <person name="Imamovic A."/>
            <person name="Larimer J."/>
            <person name="McCowan C."/>
            <person name="Murphy C."/>
            <person name="Pearson M."/>
            <person name="Priest M."/>
            <person name="Roberts A."/>
            <person name="Saif S."/>
            <person name="Shea T."/>
            <person name="Sykes S."/>
            <person name="Wortman J."/>
            <person name="Nusbaum C."/>
            <person name="Birren B."/>
        </authorList>
    </citation>
    <scope>NUCLEOTIDE SEQUENCE [LARGE SCALE GENOMIC DNA]</scope>
    <source>
        <strain evidence="5 6">CIP 110306</strain>
    </source>
</reference>
<gene>
    <name evidence="5" type="ORF">F957_01382</name>
</gene>
<keyword evidence="2" id="KW-0548">Nucleotidyltransferase</keyword>
<feature type="domain" description="Phosphoribosyl-dephospho-CoA transferase MdcG C-terminal" evidence="3">
    <location>
        <begin position="89"/>
        <end position="198"/>
    </location>
</feature>